<keyword evidence="2" id="KW-1185">Reference proteome</keyword>
<evidence type="ECO:0000313" key="2">
    <source>
        <dbReference type="Proteomes" id="UP000235371"/>
    </source>
</evidence>
<sequence length="142" mass="15618">MFVQGCGMASYDIDWAVISGINAYPAWNTYFGVASSGVTFGTINALMNIGNFRETPFMSLADTIGRRGIKFVGNAIVIAKRDVSNFTFIGQVHMDIWYPEHRGLSIVPDSDVLKDISVLEEWSSDSVCRYGFDGLALFLLTG</sequence>
<accession>A0A2J6TIB5</accession>
<evidence type="ECO:0000313" key="1">
    <source>
        <dbReference type="EMBL" id="PMD62754.1"/>
    </source>
</evidence>
<dbReference type="AlphaFoldDB" id="A0A2J6TIB5"/>
<dbReference type="OrthoDB" id="6612291at2759"/>
<dbReference type="Proteomes" id="UP000235371">
    <property type="component" value="Unassembled WGS sequence"/>
</dbReference>
<reference evidence="1 2" key="1">
    <citation type="submission" date="2016-04" db="EMBL/GenBank/DDBJ databases">
        <title>A degradative enzymes factory behind the ericoid mycorrhizal symbiosis.</title>
        <authorList>
            <consortium name="DOE Joint Genome Institute"/>
            <person name="Martino E."/>
            <person name="Morin E."/>
            <person name="Grelet G."/>
            <person name="Kuo A."/>
            <person name="Kohler A."/>
            <person name="Daghino S."/>
            <person name="Barry K."/>
            <person name="Choi C."/>
            <person name="Cichocki N."/>
            <person name="Clum A."/>
            <person name="Copeland A."/>
            <person name="Hainaut M."/>
            <person name="Haridas S."/>
            <person name="Labutti K."/>
            <person name="Lindquist E."/>
            <person name="Lipzen A."/>
            <person name="Khouja H.-R."/>
            <person name="Murat C."/>
            <person name="Ohm R."/>
            <person name="Olson A."/>
            <person name="Spatafora J."/>
            <person name="Veneault-Fourrey C."/>
            <person name="Henrissat B."/>
            <person name="Grigoriev I."/>
            <person name="Martin F."/>
            <person name="Perotto S."/>
        </authorList>
    </citation>
    <scope>NUCLEOTIDE SEQUENCE [LARGE SCALE GENOMIC DNA]</scope>
    <source>
        <strain evidence="1 2">E</strain>
    </source>
</reference>
<dbReference type="EMBL" id="KZ613783">
    <property type="protein sequence ID" value="PMD62754.1"/>
    <property type="molecule type" value="Genomic_DNA"/>
</dbReference>
<dbReference type="InParanoid" id="A0A2J6TIB5"/>
<gene>
    <name evidence="1" type="ORF">K444DRAFT_349358</name>
</gene>
<organism evidence="1 2">
    <name type="scientific">Hyaloscypha bicolor E</name>
    <dbReference type="NCBI Taxonomy" id="1095630"/>
    <lineage>
        <taxon>Eukaryota</taxon>
        <taxon>Fungi</taxon>
        <taxon>Dikarya</taxon>
        <taxon>Ascomycota</taxon>
        <taxon>Pezizomycotina</taxon>
        <taxon>Leotiomycetes</taxon>
        <taxon>Helotiales</taxon>
        <taxon>Hyaloscyphaceae</taxon>
        <taxon>Hyaloscypha</taxon>
        <taxon>Hyaloscypha bicolor</taxon>
    </lineage>
</organism>
<proteinExistence type="predicted"/>
<dbReference type="RefSeq" id="XP_024739658.1">
    <property type="nucleotide sequence ID" value="XM_024872091.1"/>
</dbReference>
<protein>
    <submittedName>
        <fullName evidence="1">Uncharacterized protein</fullName>
    </submittedName>
</protein>
<dbReference type="GeneID" id="36580172"/>
<name>A0A2J6TIB5_9HELO</name>